<dbReference type="InterPro" id="IPR026590">
    <property type="entry name" value="Ssirtuin_cat_dom"/>
</dbReference>
<dbReference type="Proteomes" id="UP000265882">
    <property type="component" value="Unassembled WGS sequence"/>
</dbReference>
<dbReference type="Pfam" id="PF02146">
    <property type="entry name" value="SIR2"/>
    <property type="match status" value="1"/>
</dbReference>
<dbReference type="GO" id="GO:0046872">
    <property type="term" value="F:metal ion binding"/>
    <property type="evidence" value="ECO:0007669"/>
    <property type="project" value="UniProtKB-KW"/>
</dbReference>
<dbReference type="InterPro" id="IPR050134">
    <property type="entry name" value="NAD-dep_sirtuin_deacylases"/>
</dbReference>
<dbReference type="AlphaFoldDB" id="A0A3A4NYL1"/>
<dbReference type="InterPro" id="IPR026591">
    <property type="entry name" value="Sirtuin_cat_small_dom_sf"/>
</dbReference>
<keyword evidence="2" id="KW-0808">Transferase</keyword>
<name>A0A3A4NYL1_ABYX5</name>
<evidence type="ECO:0000256" key="2">
    <source>
        <dbReference type="ARBA" id="ARBA00022679"/>
    </source>
</evidence>
<accession>A0A3A4NYL1</accession>
<comment type="caution">
    <text evidence="6">The sequence shown here is derived from an EMBL/GenBank/DDBJ whole genome shotgun (WGS) entry which is preliminary data.</text>
</comment>
<dbReference type="PROSITE" id="PS50305">
    <property type="entry name" value="SIRTUIN"/>
    <property type="match status" value="1"/>
</dbReference>
<dbReference type="PANTHER" id="PTHR11085">
    <property type="entry name" value="NAD-DEPENDENT PROTEIN DEACYLASE SIRTUIN-5, MITOCHONDRIAL-RELATED"/>
    <property type="match status" value="1"/>
</dbReference>
<proteinExistence type="predicted"/>
<evidence type="ECO:0000259" key="5">
    <source>
        <dbReference type="PROSITE" id="PS50305"/>
    </source>
</evidence>
<dbReference type="SUPFAM" id="SSF52467">
    <property type="entry name" value="DHS-like NAD/FAD-binding domain"/>
    <property type="match status" value="1"/>
</dbReference>
<evidence type="ECO:0000256" key="4">
    <source>
        <dbReference type="PROSITE-ProRule" id="PRU00236"/>
    </source>
</evidence>
<keyword evidence="3" id="KW-0520">NAD</keyword>
<dbReference type="GO" id="GO:0017136">
    <property type="term" value="F:histone deacetylase activity, NAD-dependent"/>
    <property type="evidence" value="ECO:0007669"/>
    <property type="project" value="TreeGrafter"/>
</dbReference>
<dbReference type="EC" id="2.3.1.286" evidence="1"/>
<feature type="domain" description="Deacetylase sirtuin-type" evidence="5">
    <location>
        <begin position="2"/>
        <end position="267"/>
    </location>
</feature>
<sequence>MAATLKDIIEKAAAVIVERGHVVAFSGAGISSESGIPTFRDRGGLWDRFEAGSSGGIVGVIASYPEQAADILEELLITLRNAVPNPGHFALAELEQLGLLDAVITQNIDNLHRDAGNTRVHELHGNIYRLRCLACGKKGFRKREEFLAEFDRLIHVMRSKRISDIFSLMPSCECGGMLRPDFVSFGEPVQELHDSVNAAERCRVMLVLGTSGVVYPAAAIPGRARDAGAQIIEINPQKSALTRTAHYYLQGQSGIVLPKLVEEVIKKLP</sequence>
<dbReference type="PANTHER" id="PTHR11085:SF10">
    <property type="entry name" value="NAD-DEPENDENT PROTEIN DEACYLASE SIRTUIN-5, MITOCHONDRIAL-RELATED"/>
    <property type="match status" value="1"/>
</dbReference>
<organism evidence="6 7">
    <name type="scientific">Abyssobacteria bacterium (strain SURF_5)</name>
    <dbReference type="NCBI Taxonomy" id="2093360"/>
    <lineage>
        <taxon>Bacteria</taxon>
        <taxon>Pseudomonadati</taxon>
        <taxon>Candidatus Hydrogenedentota</taxon>
        <taxon>Candidatus Abyssobacteria</taxon>
    </lineage>
</organism>
<dbReference type="EMBL" id="QZKU01000041">
    <property type="protein sequence ID" value="RJP24052.1"/>
    <property type="molecule type" value="Genomic_DNA"/>
</dbReference>
<dbReference type="GO" id="GO:0070403">
    <property type="term" value="F:NAD+ binding"/>
    <property type="evidence" value="ECO:0007669"/>
    <property type="project" value="InterPro"/>
</dbReference>
<feature type="binding site" evidence="4">
    <location>
        <position position="135"/>
    </location>
    <ligand>
        <name>Zn(2+)</name>
        <dbReference type="ChEBI" id="CHEBI:29105"/>
    </ligand>
</feature>
<evidence type="ECO:0000313" key="7">
    <source>
        <dbReference type="Proteomes" id="UP000265882"/>
    </source>
</evidence>
<keyword evidence="4" id="KW-0862">Zinc</keyword>
<keyword evidence="4" id="KW-0479">Metal-binding</keyword>
<dbReference type="InterPro" id="IPR003000">
    <property type="entry name" value="Sirtuin"/>
</dbReference>
<dbReference type="InterPro" id="IPR029035">
    <property type="entry name" value="DHS-like_NAD/FAD-binding_dom"/>
</dbReference>
<feature type="active site" description="Proton acceptor" evidence="4">
    <location>
        <position position="124"/>
    </location>
</feature>
<feature type="binding site" evidence="4">
    <location>
        <position position="174"/>
    </location>
    <ligand>
        <name>Zn(2+)</name>
        <dbReference type="ChEBI" id="CHEBI:29105"/>
    </ligand>
</feature>
<feature type="binding site" evidence="4">
    <location>
        <position position="172"/>
    </location>
    <ligand>
        <name>Zn(2+)</name>
        <dbReference type="ChEBI" id="CHEBI:29105"/>
    </ligand>
</feature>
<evidence type="ECO:0000313" key="6">
    <source>
        <dbReference type="EMBL" id="RJP24052.1"/>
    </source>
</evidence>
<gene>
    <name evidence="6" type="ORF">C4520_05005</name>
</gene>
<evidence type="ECO:0000256" key="3">
    <source>
        <dbReference type="ARBA" id="ARBA00023027"/>
    </source>
</evidence>
<reference evidence="6 7" key="1">
    <citation type="journal article" date="2017" name="ISME J.">
        <title>Energy and carbon metabolisms in a deep terrestrial subsurface fluid microbial community.</title>
        <authorList>
            <person name="Momper L."/>
            <person name="Jungbluth S.P."/>
            <person name="Lee M.D."/>
            <person name="Amend J.P."/>
        </authorList>
    </citation>
    <scope>NUCLEOTIDE SEQUENCE [LARGE SCALE GENOMIC DNA]</scope>
    <source>
        <strain evidence="6">SURF_5</strain>
    </source>
</reference>
<dbReference type="Gene3D" id="3.30.1600.10">
    <property type="entry name" value="SIR2/SIRT2 'Small Domain"/>
    <property type="match status" value="1"/>
</dbReference>
<dbReference type="CDD" id="cd01407">
    <property type="entry name" value="SIR2-fam"/>
    <property type="match status" value="1"/>
</dbReference>
<protein>
    <recommendedName>
        <fullName evidence="1">protein acetyllysine N-acetyltransferase</fullName>
        <ecNumber evidence="1">2.3.1.286</ecNumber>
    </recommendedName>
</protein>
<evidence type="ECO:0000256" key="1">
    <source>
        <dbReference type="ARBA" id="ARBA00012928"/>
    </source>
</evidence>
<dbReference type="Gene3D" id="3.40.50.1220">
    <property type="entry name" value="TPP-binding domain"/>
    <property type="match status" value="1"/>
</dbReference>
<feature type="binding site" evidence="4">
    <location>
        <position position="132"/>
    </location>
    <ligand>
        <name>Zn(2+)</name>
        <dbReference type="ChEBI" id="CHEBI:29105"/>
    </ligand>
</feature>